<keyword evidence="2" id="KW-1185">Reference proteome</keyword>
<dbReference type="AlphaFoldDB" id="A0A401SAW9"/>
<dbReference type="Proteomes" id="UP000287033">
    <property type="component" value="Unassembled WGS sequence"/>
</dbReference>
<protein>
    <submittedName>
        <fullName evidence="1">Uncharacterized protein</fullName>
    </submittedName>
</protein>
<evidence type="ECO:0000313" key="1">
    <source>
        <dbReference type="EMBL" id="GCC27551.1"/>
    </source>
</evidence>
<organism evidence="1 2">
    <name type="scientific">Chiloscyllium punctatum</name>
    <name type="common">Brownbanded bambooshark</name>
    <name type="synonym">Hemiscyllium punctatum</name>
    <dbReference type="NCBI Taxonomy" id="137246"/>
    <lineage>
        <taxon>Eukaryota</taxon>
        <taxon>Metazoa</taxon>
        <taxon>Chordata</taxon>
        <taxon>Craniata</taxon>
        <taxon>Vertebrata</taxon>
        <taxon>Chondrichthyes</taxon>
        <taxon>Elasmobranchii</taxon>
        <taxon>Galeomorphii</taxon>
        <taxon>Galeoidea</taxon>
        <taxon>Orectolobiformes</taxon>
        <taxon>Hemiscylliidae</taxon>
        <taxon>Chiloscyllium</taxon>
    </lineage>
</organism>
<reference evidence="1 2" key="1">
    <citation type="journal article" date="2018" name="Nat. Ecol. Evol.">
        <title>Shark genomes provide insights into elasmobranch evolution and the origin of vertebrates.</title>
        <authorList>
            <person name="Hara Y"/>
            <person name="Yamaguchi K"/>
            <person name="Onimaru K"/>
            <person name="Kadota M"/>
            <person name="Koyanagi M"/>
            <person name="Keeley SD"/>
            <person name="Tatsumi K"/>
            <person name="Tanaka K"/>
            <person name="Motone F"/>
            <person name="Kageyama Y"/>
            <person name="Nozu R"/>
            <person name="Adachi N"/>
            <person name="Nishimura O"/>
            <person name="Nakagawa R"/>
            <person name="Tanegashima C"/>
            <person name="Kiyatake I"/>
            <person name="Matsumoto R"/>
            <person name="Murakumo K"/>
            <person name="Nishida K"/>
            <person name="Terakita A"/>
            <person name="Kuratani S"/>
            <person name="Sato K"/>
            <person name="Hyodo S Kuraku.S."/>
        </authorList>
    </citation>
    <scope>NUCLEOTIDE SEQUENCE [LARGE SCALE GENOMIC DNA]</scope>
</reference>
<accession>A0A401SAW9</accession>
<name>A0A401SAW9_CHIPU</name>
<dbReference type="EMBL" id="BEZZ01000169">
    <property type="protein sequence ID" value="GCC27551.1"/>
    <property type="molecule type" value="Genomic_DNA"/>
</dbReference>
<sequence>MQTLRSLELPSVAVQTARGTIGALFAADGHTAGTAAAVELSAAAVRSRAAPGGDGAVSKWLLNGKIIKITSSMVVQFEISLQLKY</sequence>
<gene>
    <name evidence="1" type="ORF">chiPu_0005976</name>
</gene>
<evidence type="ECO:0000313" key="2">
    <source>
        <dbReference type="Proteomes" id="UP000287033"/>
    </source>
</evidence>
<proteinExistence type="predicted"/>
<comment type="caution">
    <text evidence="1">The sequence shown here is derived from an EMBL/GenBank/DDBJ whole genome shotgun (WGS) entry which is preliminary data.</text>
</comment>